<name>A0A8J4Y3Y5_CHIOP</name>
<dbReference type="Proteomes" id="UP000770661">
    <property type="component" value="Unassembled WGS sequence"/>
</dbReference>
<dbReference type="EMBL" id="JACEEZ010022031">
    <property type="protein sequence ID" value="KAG0712861.1"/>
    <property type="molecule type" value="Genomic_DNA"/>
</dbReference>
<evidence type="ECO:0000313" key="3">
    <source>
        <dbReference type="EMBL" id="KAG0715794.1"/>
    </source>
</evidence>
<organism evidence="3 4">
    <name type="scientific">Chionoecetes opilio</name>
    <name type="common">Atlantic snow crab</name>
    <name type="synonym">Cancer opilio</name>
    <dbReference type="NCBI Taxonomy" id="41210"/>
    <lineage>
        <taxon>Eukaryota</taxon>
        <taxon>Metazoa</taxon>
        <taxon>Ecdysozoa</taxon>
        <taxon>Arthropoda</taxon>
        <taxon>Crustacea</taxon>
        <taxon>Multicrustacea</taxon>
        <taxon>Malacostraca</taxon>
        <taxon>Eumalacostraca</taxon>
        <taxon>Eucarida</taxon>
        <taxon>Decapoda</taxon>
        <taxon>Pleocyemata</taxon>
        <taxon>Brachyura</taxon>
        <taxon>Eubrachyura</taxon>
        <taxon>Majoidea</taxon>
        <taxon>Majidae</taxon>
        <taxon>Chionoecetes</taxon>
    </lineage>
</organism>
<evidence type="ECO:0000313" key="4">
    <source>
        <dbReference type="Proteomes" id="UP000770661"/>
    </source>
</evidence>
<evidence type="ECO:0000313" key="2">
    <source>
        <dbReference type="EMBL" id="KAG0712861.1"/>
    </source>
</evidence>
<comment type="caution">
    <text evidence="3">The sequence shown here is derived from an EMBL/GenBank/DDBJ whole genome shotgun (WGS) entry which is preliminary data.</text>
</comment>
<sequence length="153" mass="16813">MTPRYSSIVVREVLRSTSRAPRFCRGWGCKGWDSPRSPQQLHPAGSILSSRGAGCPASVHRRSEMSPVLSDARPLAVQAVPRYCLGAEAFNHSCRRGPTFLSPDSVSGPLAQCDGGVRGNGRHVEHWLDNVAPVRAMASSRSRRHPRHRPLNR</sequence>
<accession>A0A8J4Y3Y5</accession>
<keyword evidence="4" id="KW-1185">Reference proteome</keyword>
<evidence type="ECO:0000256" key="1">
    <source>
        <dbReference type="SAM" id="MobiDB-lite"/>
    </source>
</evidence>
<gene>
    <name evidence="3" type="ORF">GWK47_011127</name>
    <name evidence="2" type="ORF">GWK47_017473</name>
</gene>
<protein>
    <submittedName>
        <fullName evidence="3">Uncharacterized protein</fullName>
    </submittedName>
</protein>
<dbReference type="EMBL" id="JACEEZ010019389">
    <property type="protein sequence ID" value="KAG0715794.1"/>
    <property type="molecule type" value="Genomic_DNA"/>
</dbReference>
<dbReference type="AlphaFoldDB" id="A0A8J4Y3Y5"/>
<proteinExistence type="predicted"/>
<reference evidence="3" key="1">
    <citation type="submission" date="2020-07" db="EMBL/GenBank/DDBJ databases">
        <title>The High-quality genome of the commercially important snow crab, Chionoecetes opilio.</title>
        <authorList>
            <person name="Jeong J.-H."/>
            <person name="Ryu S."/>
        </authorList>
    </citation>
    <scope>NUCLEOTIDE SEQUENCE</scope>
    <source>
        <strain evidence="3">MADBK_172401_WGS</strain>
        <tissue evidence="3">Digestive gland</tissue>
    </source>
</reference>
<feature type="region of interest" description="Disordered" evidence="1">
    <location>
        <begin position="35"/>
        <end position="64"/>
    </location>
</feature>